<comment type="caution">
    <text evidence="2">The sequence shown here is derived from an EMBL/GenBank/DDBJ whole genome shotgun (WGS) entry which is preliminary data.</text>
</comment>
<dbReference type="Gene3D" id="1.20.1740.10">
    <property type="entry name" value="Amino acid/polyamine transporter I"/>
    <property type="match status" value="1"/>
</dbReference>
<dbReference type="AlphaFoldDB" id="A0AAU9KPZ4"/>
<evidence type="ECO:0000313" key="2">
    <source>
        <dbReference type="EMBL" id="CAH0473671.1"/>
    </source>
</evidence>
<feature type="transmembrane region" description="Helical" evidence="1">
    <location>
        <begin position="36"/>
        <end position="56"/>
    </location>
</feature>
<proteinExistence type="predicted"/>
<reference evidence="2" key="1">
    <citation type="submission" date="2021-11" db="EMBL/GenBank/DDBJ databases">
        <authorList>
            <person name="Islam A."/>
            <person name="Islam S."/>
            <person name="Flora M.S."/>
            <person name="Rahman M."/>
            <person name="Ziaur R.M."/>
            <person name="Epstein J.H."/>
            <person name="Hassan M."/>
            <person name="Klassen M."/>
            <person name="Woodard K."/>
            <person name="Webb A."/>
            <person name="Webby R.J."/>
            <person name="El Zowalaty M.E."/>
        </authorList>
    </citation>
    <scope>NUCLEOTIDE SEQUENCE</scope>
    <source>
        <strain evidence="2">Pbs3</strain>
    </source>
</reference>
<name>A0AAU9KPZ4_9STRA</name>
<gene>
    <name evidence="2" type="ORF">PBS003_LOCUS552</name>
</gene>
<feature type="transmembrane region" description="Helical" evidence="1">
    <location>
        <begin position="187"/>
        <end position="206"/>
    </location>
</feature>
<dbReference type="Proteomes" id="UP001160483">
    <property type="component" value="Unassembled WGS sequence"/>
</dbReference>
<dbReference type="EMBL" id="CAKKTJ010000086">
    <property type="protein sequence ID" value="CAH0473671.1"/>
    <property type="molecule type" value="Genomic_DNA"/>
</dbReference>
<protein>
    <recommendedName>
        <fullName evidence="4">Amino acid permease/ SLC12A domain-containing protein</fullName>
    </recommendedName>
</protein>
<feature type="transmembrane region" description="Helical" evidence="1">
    <location>
        <begin position="136"/>
        <end position="155"/>
    </location>
</feature>
<feature type="transmembrane region" description="Helical" evidence="1">
    <location>
        <begin position="256"/>
        <end position="276"/>
    </location>
</feature>
<feature type="transmembrane region" description="Helical" evidence="1">
    <location>
        <begin position="12"/>
        <end position="29"/>
    </location>
</feature>
<evidence type="ECO:0000256" key="1">
    <source>
        <dbReference type="SAM" id="Phobius"/>
    </source>
</evidence>
<keyword evidence="1" id="KW-1133">Transmembrane helix</keyword>
<accession>A0AAU9KPZ4</accession>
<organism evidence="2 3">
    <name type="scientific">Peronospora belbahrii</name>
    <dbReference type="NCBI Taxonomy" id="622444"/>
    <lineage>
        <taxon>Eukaryota</taxon>
        <taxon>Sar</taxon>
        <taxon>Stramenopiles</taxon>
        <taxon>Oomycota</taxon>
        <taxon>Peronosporomycetes</taxon>
        <taxon>Peronosporales</taxon>
        <taxon>Peronosporaceae</taxon>
        <taxon>Peronospora</taxon>
    </lineage>
</organism>
<evidence type="ECO:0008006" key="4">
    <source>
        <dbReference type="Google" id="ProtNLM"/>
    </source>
</evidence>
<keyword evidence="1" id="KW-0812">Transmembrane</keyword>
<sequence>MNQLLDLSSDYGLIWWAVSYVVFVSLNIVRIETTFCVQAFTTVVSVLILVVFYIGAATKLSYTEWVSDVDWDYPRGWDGAVKGDSFALWFYLAIEELPLAVEVTINPKRANEIDNSSSPLLAGYKSVFGDNRTTLGFSWVLVLGLIASFHSFVFCMGQLLYAIARDALLDFPLFLVLHYIIGDTRLGSVLINLALIGAVISYSFQLTSLIRMRIKEPNRARPDCSPFGIPGAMVPMILCVVGMVSIIYSGTSSYEFLASIIVAILYFSIGAVYFFMRVRPRIQAAPTPNLREYMLSNESSKTQ</sequence>
<evidence type="ECO:0000313" key="3">
    <source>
        <dbReference type="Proteomes" id="UP001160483"/>
    </source>
</evidence>
<feature type="transmembrane region" description="Helical" evidence="1">
    <location>
        <begin position="227"/>
        <end position="250"/>
    </location>
</feature>
<keyword evidence="1" id="KW-0472">Membrane</keyword>